<feature type="domain" description="Guanylate kinase-like" evidence="2">
    <location>
        <begin position="1"/>
        <end position="109"/>
    </location>
</feature>
<dbReference type="WBParaSite" id="HNAJ_0000644301-mRNA-1">
    <property type="protein sequence ID" value="HNAJ_0000644301-mRNA-1"/>
    <property type="gene ID" value="HNAJ_0000644301"/>
</dbReference>
<reference evidence="5" key="1">
    <citation type="submission" date="2017-02" db="UniProtKB">
        <authorList>
            <consortium name="WormBaseParasite"/>
        </authorList>
    </citation>
    <scope>IDENTIFICATION</scope>
</reference>
<name>A0A0R3THA2_RODNA</name>
<dbReference type="Gene3D" id="3.40.50.300">
    <property type="entry name" value="P-loop containing nucleotide triphosphate hydrolases"/>
    <property type="match status" value="1"/>
</dbReference>
<evidence type="ECO:0000256" key="1">
    <source>
        <dbReference type="SAM" id="Phobius"/>
    </source>
</evidence>
<dbReference type="OrthoDB" id="418634at2759"/>
<dbReference type="EMBL" id="UZAE01007018">
    <property type="protein sequence ID" value="VDO02298.1"/>
    <property type="molecule type" value="Genomic_DNA"/>
</dbReference>
<keyword evidence="4" id="KW-1185">Reference proteome</keyword>
<reference evidence="3 4" key="2">
    <citation type="submission" date="2018-11" db="EMBL/GenBank/DDBJ databases">
        <authorList>
            <consortium name="Pathogen Informatics"/>
        </authorList>
    </citation>
    <scope>NUCLEOTIDE SEQUENCE [LARGE SCALE GENOMIC DNA]</scope>
</reference>
<evidence type="ECO:0000313" key="5">
    <source>
        <dbReference type="WBParaSite" id="HNAJ_0000644301-mRNA-1"/>
    </source>
</evidence>
<dbReference type="PANTHER" id="PTHR13865">
    <property type="entry name" value="TIGHT JUNCTION PROTEIN"/>
    <property type="match status" value="1"/>
</dbReference>
<keyword evidence="1" id="KW-0472">Membrane</keyword>
<sequence>MSMERGKHPVLNLRPGAIEALIFNGIVPIVILITAKSAQQIRTVMEMYQRRCPRGGSSIRDVSRRLWAEIADLRATIAHLITDSVLLSTSSDEKFDETEWMHNLISIIRHHQSQPVSSKWFYGTTAKIRIKYVGKKITHTIASSQWNI</sequence>
<dbReference type="InterPro" id="IPR008144">
    <property type="entry name" value="Guanylate_kin-like_dom"/>
</dbReference>
<dbReference type="STRING" id="102285.A0A0R3THA2"/>
<gene>
    <name evidence="3" type="ORF">HNAJ_LOCUS6438</name>
</gene>
<dbReference type="GO" id="GO:0050839">
    <property type="term" value="F:cell adhesion molecule binding"/>
    <property type="evidence" value="ECO:0007669"/>
    <property type="project" value="TreeGrafter"/>
</dbReference>
<dbReference type="GO" id="GO:0045216">
    <property type="term" value="P:cell-cell junction organization"/>
    <property type="evidence" value="ECO:0007669"/>
    <property type="project" value="TreeGrafter"/>
</dbReference>
<dbReference type="GO" id="GO:0098609">
    <property type="term" value="P:cell-cell adhesion"/>
    <property type="evidence" value="ECO:0007669"/>
    <property type="project" value="TreeGrafter"/>
</dbReference>
<dbReference type="GO" id="GO:0005923">
    <property type="term" value="C:bicellular tight junction"/>
    <property type="evidence" value="ECO:0007669"/>
    <property type="project" value="TreeGrafter"/>
</dbReference>
<accession>A0A0R3THA2</accession>
<protein>
    <submittedName>
        <fullName evidence="5">Guanylate kinase-like domain-containing protein</fullName>
    </submittedName>
</protein>
<feature type="transmembrane region" description="Helical" evidence="1">
    <location>
        <begin position="20"/>
        <end position="38"/>
    </location>
</feature>
<dbReference type="Proteomes" id="UP000278807">
    <property type="component" value="Unassembled WGS sequence"/>
</dbReference>
<evidence type="ECO:0000313" key="3">
    <source>
        <dbReference type="EMBL" id="VDO02298.1"/>
    </source>
</evidence>
<keyword evidence="1" id="KW-0812">Transmembrane</keyword>
<evidence type="ECO:0000313" key="4">
    <source>
        <dbReference type="Proteomes" id="UP000278807"/>
    </source>
</evidence>
<dbReference type="GO" id="GO:0005886">
    <property type="term" value="C:plasma membrane"/>
    <property type="evidence" value="ECO:0007669"/>
    <property type="project" value="TreeGrafter"/>
</dbReference>
<organism evidence="5">
    <name type="scientific">Rodentolepis nana</name>
    <name type="common">Dwarf tapeworm</name>
    <name type="synonym">Hymenolepis nana</name>
    <dbReference type="NCBI Taxonomy" id="102285"/>
    <lineage>
        <taxon>Eukaryota</taxon>
        <taxon>Metazoa</taxon>
        <taxon>Spiralia</taxon>
        <taxon>Lophotrochozoa</taxon>
        <taxon>Platyhelminthes</taxon>
        <taxon>Cestoda</taxon>
        <taxon>Eucestoda</taxon>
        <taxon>Cyclophyllidea</taxon>
        <taxon>Hymenolepididae</taxon>
        <taxon>Rodentolepis</taxon>
    </lineage>
</organism>
<dbReference type="PANTHER" id="PTHR13865:SF28">
    <property type="entry name" value="POLYCHAETOID, ISOFORM O"/>
    <property type="match status" value="1"/>
</dbReference>
<dbReference type="PROSITE" id="PS50052">
    <property type="entry name" value="GUANYLATE_KINASE_2"/>
    <property type="match status" value="1"/>
</dbReference>
<dbReference type="InterPro" id="IPR027417">
    <property type="entry name" value="P-loop_NTPase"/>
</dbReference>
<keyword evidence="1" id="KW-1133">Transmembrane helix</keyword>
<proteinExistence type="predicted"/>
<evidence type="ECO:0000259" key="2">
    <source>
        <dbReference type="PROSITE" id="PS50052"/>
    </source>
</evidence>
<dbReference type="AlphaFoldDB" id="A0A0R3THA2"/>
<dbReference type="GO" id="GO:0150105">
    <property type="term" value="P:protein localization to cell-cell junction"/>
    <property type="evidence" value="ECO:0007669"/>
    <property type="project" value="TreeGrafter"/>
</dbReference>